<gene>
    <name evidence="2" type="ORF">OQZ29_04020</name>
</gene>
<dbReference type="PANTHER" id="PTHR42685:SF22">
    <property type="entry name" value="CONDITIONED MEDIUM FACTOR RECEPTOR 1"/>
    <property type="match status" value="1"/>
</dbReference>
<dbReference type="AlphaFoldDB" id="A0A9X3DB24"/>
<dbReference type="Pfam" id="PF01494">
    <property type="entry name" value="FAD_binding_3"/>
    <property type="match status" value="1"/>
</dbReference>
<dbReference type="PRINTS" id="PR00420">
    <property type="entry name" value="RNGMNOXGNASE"/>
</dbReference>
<sequence length="376" mass="42372">MPIQTEILIIGGGLAGLTAALHLNKQGFDVTLIEKSAYPHHKVCGEYISNEVLPYFNWLGIDLKNLSPTQITNLQFTSATGKQVNTTLPLGGFGLSRYSIDYYLYNLAKSRGVNVVNKEVNDVVYAEDQFLVETTSGERFKAEYVLGAYGKRSAIDKRLERNFINQKSPYLAIKAHYKSDFPSHLVSLNNFKGGYCGVSKVENAILNVCYLANYESFKKHKDIQAYQENVLYQNKNLKKILEEAEMIFDAPLTISQISFNQKEPVYDHMLMIGDTAGLIHPLCGNGMAMAIHSAKIVSELIQKRTENKTSRSSLENEYSANWQTIFGSRLRFGRILSMILQHKTCERLAINSMTAMPFVLNKIIKHTHGRPIKTVN</sequence>
<keyword evidence="3" id="KW-1185">Reference proteome</keyword>
<dbReference type="Proteomes" id="UP001142592">
    <property type="component" value="Unassembled WGS sequence"/>
</dbReference>
<protein>
    <submittedName>
        <fullName evidence="2">NAD(P)/FAD-dependent oxidoreductase</fullName>
    </submittedName>
</protein>
<organism evidence="2 3">
    <name type="scientific">Pedobacter agri</name>
    <dbReference type="NCBI Taxonomy" id="454586"/>
    <lineage>
        <taxon>Bacteria</taxon>
        <taxon>Pseudomonadati</taxon>
        <taxon>Bacteroidota</taxon>
        <taxon>Sphingobacteriia</taxon>
        <taxon>Sphingobacteriales</taxon>
        <taxon>Sphingobacteriaceae</taxon>
        <taxon>Pedobacter</taxon>
    </lineage>
</organism>
<dbReference type="PANTHER" id="PTHR42685">
    <property type="entry name" value="GERANYLGERANYL DIPHOSPHATE REDUCTASE"/>
    <property type="match status" value="1"/>
</dbReference>
<dbReference type="RefSeq" id="WP_266268529.1">
    <property type="nucleotide sequence ID" value="NZ_JAPJUH010000001.1"/>
</dbReference>
<evidence type="ECO:0000313" key="3">
    <source>
        <dbReference type="Proteomes" id="UP001142592"/>
    </source>
</evidence>
<proteinExistence type="predicted"/>
<evidence type="ECO:0000313" key="2">
    <source>
        <dbReference type="EMBL" id="MCX3263896.1"/>
    </source>
</evidence>
<name>A0A9X3DB24_9SPHI</name>
<dbReference type="InterPro" id="IPR050407">
    <property type="entry name" value="Geranylgeranyl_reductase"/>
</dbReference>
<dbReference type="Gene3D" id="3.50.50.60">
    <property type="entry name" value="FAD/NAD(P)-binding domain"/>
    <property type="match status" value="1"/>
</dbReference>
<dbReference type="SUPFAM" id="SSF51905">
    <property type="entry name" value="FAD/NAD(P)-binding domain"/>
    <property type="match status" value="1"/>
</dbReference>
<accession>A0A9X3DB24</accession>
<dbReference type="InterPro" id="IPR036188">
    <property type="entry name" value="FAD/NAD-bd_sf"/>
</dbReference>
<evidence type="ECO:0000259" key="1">
    <source>
        <dbReference type="Pfam" id="PF01494"/>
    </source>
</evidence>
<dbReference type="EMBL" id="JAPJUH010000001">
    <property type="protein sequence ID" value="MCX3263896.1"/>
    <property type="molecule type" value="Genomic_DNA"/>
</dbReference>
<feature type="domain" description="FAD-binding" evidence="1">
    <location>
        <begin position="5"/>
        <end position="301"/>
    </location>
</feature>
<dbReference type="GO" id="GO:0071949">
    <property type="term" value="F:FAD binding"/>
    <property type="evidence" value="ECO:0007669"/>
    <property type="project" value="InterPro"/>
</dbReference>
<reference evidence="2" key="1">
    <citation type="submission" date="2022-11" db="EMBL/GenBank/DDBJ databases">
        <authorList>
            <person name="Graham C."/>
            <person name="Newman J.D."/>
        </authorList>
    </citation>
    <scope>NUCLEOTIDE SEQUENCE</scope>
    <source>
        <strain evidence="2">DSM 19486</strain>
    </source>
</reference>
<dbReference type="InterPro" id="IPR002938">
    <property type="entry name" value="FAD-bd"/>
</dbReference>
<comment type="caution">
    <text evidence="2">The sequence shown here is derived from an EMBL/GenBank/DDBJ whole genome shotgun (WGS) entry which is preliminary data.</text>
</comment>